<dbReference type="InterPro" id="IPR017441">
    <property type="entry name" value="Protein_kinase_ATP_BS"/>
</dbReference>
<dbReference type="PROSITE" id="PS50011">
    <property type="entry name" value="PROTEIN_KINASE_DOM"/>
    <property type="match status" value="1"/>
</dbReference>
<dbReference type="AlphaFoldDB" id="A0AAD1UIH2"/>
<evidence type="ECO:0000256" key="1">
    <source>
        <dbReference type="PROSITE-ProRule" id="PRU10141"/>
    </source>
</evidence>
<proteinExistence type="predicted"/>
<dbReference type="EMBL" id="CAMPGE010007087">
    <property type="protein sequence ID" value="CAI2366015.1"/>
    <property type="molecule type" value="Genomic_DNA"/>
</dbReference>
<keyword evidence="4" id="KW-1185">Reference proteome</keyword>
<evidence type="ECO:0000313" key="3">
    <source>
        <dbReference type="EMBL" id="CAI2366015.1"/>
    </source>
</evidence>
<reference evidence="3" key="1">
    <citation type="submission" date="2023-07" db="EMBL/GenBank/DDBJ databases">
        <authorList>
            <consortium name="AG Swart"/>
            <person name="Singh M."/>
            <person name="Singh A."/>
            <person name="Seah K."/>
            <person name="Emmerich C."/>
        </authorList>
    </citation>
    <scope>NUCLEOTIDE SEQUENCE</scope>
    <source>
        <strain evidence="3">DP1</strain>
    </source>
</reference>
<evidence type="ECO:0000259" key="2">
    <source>
        <dbReference type="PROSITE" id="PS50011"/>
    </source>
</evidence>
<keyword evidence="1" id="KW-0547">Nucleotide-binding</keyword>
<feature type="binding site" evidence="1">
    <location>
        <position position="68"/>
    </location>
    <ligand>
        <name>ATP</name>
        <dbReference type="ChEBI" id="CHEBI:30616"/>
    </ligand>
</feature>
<feature type="domain" description="Protein kinase" evidence="2">
    <location>
        <begin position="38"/>
        <end position="110"/>
    </location>
</feature>
<dbReference type="InterPro" id="IPR001245">
    <property type="entry name" value="Ser-Thr/Tyr_kinase_cat_dom"/>
</dbReference>
<comment type="caution">
    <text evidence="3">The sequence shown here is derived from an EMBL/GenBank/DDBJ whole genome shotgun (WGS) entry which is preliminary data.</text>
</comment>
<dbReference type="SUPFAM" id="SSF56112">
    <property type="entry name" value="Protein kinase-like (PK-like)"/>
    <property type="match status" value="1"/>
</dbReference>
<protein>
    <recommendedName>
        <fullName evidence="2">Protein kinase domain-containing protein</fullName>
    </recommendedName>
</protein>
<evidence type="ECO:0000313" key="4">
    <source>
        <dbReference type="Proteomes" id="UP001295684"/>
    </source>
</evidence>
<dbReference type="Gene3D" id="3.30.200.20">
    <property type="entry name" value="Phosphorylase Kinase, domain 1"/>
    <property type="match status" value="1"/>
</dbReference>
<dbReference type="GO" id="GO:0004672">
    <property type="term" value="F:protein kinase activity"/>
    <property type="evidence" value="ECO:0007669"/>
    <property type="project" value="InterPro"/>
</dbReference>
<accession>A0AAD1UIH2</accession>
<name>A0AAD1UIH2_EUPCR</name>
<dbReference type="Proteomes" id="UP001295684">
    <property type="component" value="Unassembled WGS sequence"/>
</dbReference>
<dbReference type="Pfam" id="PF07714">
    <property type="entry name" value="PK_Tyr_Ser-Thr"/>
    <property type="match status" value="1"/>
</dbReference>
<sequence>MGCGKSTHKGKDKVKSLTLPKSTSFQTSSLSSFKRMYKIEPTVLGGGAFAKVFLGHEAKNPPNKVAIKVIDKKTIKINLDLIKTECQILGNLDHPNIINVGFCLTNLVQR</sequence>
<dbReference type="PROSITE" id="PS00107">
    <property type="entry name" value="PROTEIN_KINASE_ATP"/>
    <property type="match status" value="1"/>
</dbReference>
<keyword evidence="1" id="KW-0067">ATP-binding</keyword>
<gene>
    <name evidence="3" type="ORF">ECRASSUSDP1_LOCUS7284</name>
</gene>
<dbReference type="GO" id="GO:0005524">
    <property type="term" value="F:ATP binding"/>
    <property type="evidence" value="ECO:0007669"/>
    <property type="project" value="UniProtKB-UniRule"/>
</dbReference>
<dbReference type="InterPro" id="IPR011009">
    <property type="entry name" value="Kinase-like_dom_sf"/>
</dbReference>
<organism evidence="3 4">
    <name type="scientific">Euplotes crassus</name>
    <dbReference type="NCBI Taxonomy" id="5936"/>
    <lineage>
        <taxon>Eukaryota</taxon>
        <taxon>Sar</taxon>
        <taxon>Alveolata</taxon>
        <taxon>Ciliophora</taxon>
        <taxon>Intramacronucleata</taxon>
        <taxon>Spirotrichea</taxon>
        <taxon>Hypotrichia</taxon>
        <taxon>Euplotida</taxon>
        <taxon>Euplotidae</taxon>
        <taxon>Moneuplotes</taxon>
    </lineage>
</organism>
<dbReference type="InterPro" id="IPR000719">
    <property type="entry name" value="Prot_kinase_dom"/>
</dbReference>